<dbReference type="InterPro" id="IPR035902">
    <property type="entry name" value="Nuc_phospho_transferase"/>
</dbReference>
<feature type="binding site" evidence="9">
    <location>
        <position position="226"/>
    </location>
    <ligand>
        <name>Mg(2+)</name>
        <dbReference type="ChEBI" id="CHEBI:18420"/>
        <label>1</label>
    </ligand>
</feature>
<evidence type="ECO:0000256" key="7">
    <source>
        <dbReference type="ARBA" id="ARBA00052328"/>
    </source>
</evidence>
<feature type="binding site" evidence="9">
    <location>
        <position position="120"/>
    </location>
    <ligand>
        <name>5-phospho-alpha-D-ribose 1-diphosphate</name>
        <dbReference type="ChEBI" id="CHEBI:58017"/>
    </ligand>
</feature>
<feature type="binding site" evidence="9">
    <location>
        <position position="92"/>
    </location>
    <ligand>
        <name>Mg(2+)</name>
        <dbReference type="ChEBI" id="CHEBI:18420"/>
        <label>1</label>
    </ligand>
</feature>
<feature type="binding site" evidence="9">
    <location>
        <position position="80"/>
    </location>
    <ligand>
        <name>anthranilate</name>
        <dbReference type="ChEBI" id="CHEBI:16567"/>
        <label>1</label>
    </ligand>
</feature>
<comment type="pathway">
    <text evidence="1 9">Amino-acid biosynthesis; L-tryptophan biosynthesis; L-tryptophan from chorismate: step 2/5.</text>
</comment>
<feature type="domain" description="Glycosyl transferase family 3 N-terminal" evidence="11">
    <location>
        <begin position="5"/>
        <end position="65"/>
    </location>
</feature>
<dbReference type="Pfam" id="PF00591">
    <property type="entry name" value="Glycos_transf_3"/>
    <property type="match status" value="1"/>
</dbReference>
<dbReference type="FunFam" id="3.40.1030.10:FF:000002">
    <property type="entry name" value="Anthranilate phosphoribosyltransferase"/>
    <property type="match status" value="1"/>
</dbReference>
<keyword evidence="9" id="KW-0479">Metal-binding</keyword>
<feature type="binding site" evidence="9">
    <location>
        <position position="88"/>
    </location>
    <ligand>
        <name>5-phospho-alpha-D-ribose 1-diphosphate</name>
        <dbReference type="ChEBI" id="CHEBI:58017"/>
    </ligand>
</feature>
<dbReference type="InterPro" id="IPR000312">
    <property type="entry name" value="Glycosyl_Trfase_fam3"/>
</dbReference>
<organism evidence="12 13">
    <name type="scientific">candidate division WOR-1 bacterium RIFOXYB2_FULL_37_13</name>
    <dbReference type="NCBI Taxonomy" id="1802579"/>
    <lineage>
        <taxon>Bacteria</taxon>
        <taxon>Bacillati</taxon>
        <taxon>Saganbacteria</taxon>
    </lineage>
</organism>
<reference evidence="12 13" key="1">
    <citation type="journal article" date="2016" name="Nat. Commun.">
        <title>Thousands of microbial genomes shed light on interconnected biogeochemical processes in an aquifer system.</title>
        <authorList>
            <person name="Anantharaman K."/>
            <person name="Brown C.T."/>
            <person name="Hug L.A."/>
            <person name="Sharon I."/>
            <person name="Castelle C.J."/>
            <person name="Probst A.J."/>
            <person name="Thomas B.C."/>
            <person name="Singh A."/>
            <person name="Wilkins M.J."/>
            <person name="Karaoz U."/>
            <person name="Brodie E.L."/>
            <person name="Williams K.H."/>
            <person name="Hubbard S.S."/>
            <person name="Banfield J.F."/>
        </authorList>
    </citation>
    <scope>NUCLEOTIDE SEQUENCE [LARGE SCALE GENOMIC DNA]</scope>
</reference>
<dbReference type="InterPro" id="IPR017459">
    <property type="entry name" value="Glycosyl_Trfase_fam3_N_dom"/>
</dbReference>
<comment type="similarity">
    <text evidence="9">Belongs to the anthranilate phosphoribosyltransferase family.</text>
</comment>
<feature type="domain" description="Glycosyl transferase family 3" evidence="10">
    <location>
        <begin position="74"/>
        <end position="325"/>
    </location>
</feature>
<dbReference type="InterPro" id="IPR005940">
    <property type="entry name" value="Anthranilate_Pribosyl_Tfrase"/>
</dbReference>
<evidence type="ECO:0000256" key="5">
    <source>
        <dbReference type="ARBA" id="ARBA00022822"/>
    </source>
</evidence>
<evidence type="ECO:0000256" key="3">
    <source>
        <dbReference type="ARBA" id="ARBA00022676"/>
    </source>
</evidence>
<evidence type="ECO:0000256" key="4">
    <source>
        <dbReference type="ARBA" id="ARBA00022679"/>
    </source>
</evidence>
<evidence type="ECO:0000256" key="8">
    <source>
        <dbReference type="ARBA" id="ARBA00061188"/>
    </source>
</evidence>
<evidence type="ECO:0000256" key="6">
    <source>
        <dbReference type="ARBA" id="ARBA00023141"/>
    </source>
</evidence>
<evidence type="ECO:0000259" key="10">
    <source>
        <dbReference type="Pfam" id="PF00591"/>
    </source>
</evidence>
<comment type="catalytic activity">
    <reaction evidence="7 9">
        <text>N-(5-phospho-beta-D-ribosyl)anthranilate + diphosphate = 5-phospho-alpha-D-ribose 1-diphosphate + anthranilate</text>
        <dbReference type="Rhea" id="RHEA:11768"/>
        <dbReference type="ChEBI" id="CHEBI:16567"/>
        <dbReference type="ChEBI" id="CHEBI:18277"/>
        <dbReference type="ChEBI" id="CHEBI:33019"/>
        <dbReference type="ChEBI" id="CHEBI:58017"/>
        <dbReference type="EC" id="2.4.2.18"/>
    </reaction>
</comment>
<dbReference type="Gene3D" id="1.20.970.10">
    <property type="entry name" value="Transferase, Pyrimidine Nucleoside Phosphorylase, Chain C"/>
    <property type="match status" value="1"/>
</dbReference>
<accession>A0A1F4SX90</accession>
<dbReference type="NCBIfam" id="TIGR01245">
    <property type="entry name" value="trpD"/>
    <property type="match status" value="1"/>
</dbReference>
<gene>
    <name evidence="9" type="primary">trpD</name>
    <name evidence="12" type="ORF">A2310_00100</name>
</gene>
<dbReference type="Pfam" id="PF02885">
    <property type="entry name" value="Glycos_trans_3N"/>
    <property type="match status" value="1"/>
</dbReference>
<dbReference type="UniPathway" id="UPA00035">
    <property type="reaction ID" value="UER00041"/>
</dbReference>
<comment type="caution">
    <text evidence="12">The sequence shown here is derived from an EMBL/GenBank/DDBJ whole genome shotgun (WGS) entry which is preliminary data.</text>
</comment>
<dbReference type="PANTHER" id="PTHR43285:SF2">
    <property type="entry name" value="ANTHRANILATE PHOSPHORIBOSYLTRANSFERASE"/>
    <property type="match status" value="1"/>
</dbReference>
<evidence type="ECO:0000313" key="13">
    <source>
        <dbReference type="Proteomes" id="UP000178417"/>
    </source>
</evidence>
<feature type="binding site" evidence="9">
    <location>
        <begin position="90"/>
        <end position="93"/>
    </location>
    <ligand>
        <name>5-phospho-alpha-D-ribose 1-diphosphate</name>
        <dbReference type="ChEBI" id="CHEBI:58017"/>
    </ligand>
</feature>
<comment type="caution">
    <text evidence="9">Lacks conserved residue(s) required for the propagation of feature annotation.</text>
</comment>
<dbReference type="SUPFAM" id="SSF52418">
    <property type="entry name" value="Nucleoside phosphorylase/phosphoribosyltransferase catalytic domain"/>
    <property type="match status" value="1"/>
</dbReference>
<evidence type="ECO:0000256" key="9">
    <source>
        <dbReference type="HAMAP-Rule" id="MF_00211"/>
    </source>
</evidence>
<evidence type="ECO:0000256" key="2">
    <source>
        <dbReference type="ARBA" id="ARBA00022605"/>
    </source>
</evidence>
<evidence type="ECO:0000256" key="1">
    <source>
        <dbReference type="ARBA" id="ARBA00004907"/>
    </source>
</evidence>
<dbReference type="GO" id="GO:0000287">
    <property type="term" value="F:magnesium ion binding"/>
    <property type="evidence" value="ECO:0007669"/>
    <property type="project" value="UniProtKB-UniRule"/>
</dbReference>
<sequence>MLKFAIKKIVERENLTIEEASLAMDIIMKGEATPSQIAALITGLKMKGETVEEITGFAEKMRDHAVHIYPHSLNLVDTCGTGGDMSGTFNISTVSALVAAGAGILIAKHGNKAVSSRCGSADLFESLGVKIDIDPKKVEECINVIGIGFIFAPVFHKAMKFAMPTRKEIGIRTVFNILGPLTNPADAKAQVLGVFSPELCQKMAKVLKNLGVKRALIVNGNDGLDEISISEKTKAAYLENGKIKIYFINPSDFGFKKFRREEVLGAGISDNKEIALNILKGKETGAKRSIVLLNSAAAIFVGGKAKDMKEGVKLAADSIDSGKAYSKLEALVKFTNS</sequence>
<feature type="binding site" evidence="9">
    <location>
        <position position="166"/>
    </location>
    <ligand>
        <name>anthranilate</name>
        <dbReference type="ChEBI" id="CHEBI:16567"/>
        <label>2</label>
    </ligand>
</feature>
<feature type="binding site" evidence="9">
    <location>
        <position position="111"/>
    </location>
    <ligand>
        <name>anthranilate</name>
        <dbReference type="ChEBI" id="CHEBI:16567"/>
        <label>1</label>
    </ligand>
</feature>
<feature type="binding site" evidence="9">
    <location>
        <begin position="83"/>
        <end position="84"/>
    </location>
    <ligand>
        <name>5-phospho-alpha-D-ribose 1-diphosphate</name>
        <dbReference type="ChEBI" id="CHEBI:58017"/>
    </ligand>
</feature>
<dbReference type="Gene3D" id="3.40.1030.10">
    <property type="entry name" value="Nucleoside phosphorylase/phosphoribosyltransferase catalytic domain"/>
    <property type="match status" value="1"/>
</dbReference>
<evidence type="ECO:0000313" key="12">
    <source>
        <dbReference type="EMBL" id="OGC25056.1"/>
    </source>
</evidence>
<keyword evidence="9" id="KW-0460">Magnesium</keyword>
<dbReference type="EMBL" id="MEUB01000004">
    <property type="protein sequence ID" value="OGC25056.1"/>
    <property type="molecule type" value="Genomic_DNA"/>
</dbReference>
<feature type="binding site" evidence="9">
    <location>
        <begin position="108"/>
        <end position="116"/>
    </location>
    <ligand>
        <name>5-phospho-alpha-D-ribose 1-diphosphate</name>
        <dbReference type="ChEBI" id="CHEBI:58017"/>
    </ligand>
</feature>
<comment type="function">
    <text evidence="9">Catalyzes the transfer of the phosphoribosyl group of 5-phosphorylribose-1-pyrophosphate (PRPP) to anthranilate to yield N-(5'-phosphoribosyl)-anthranilate (PRA).</text>
</comment>
<keyword evidence="5 9" id="KW-0822">Tryptophan biosynthesis</keyword>
<keyword evidence="2 9" id="KW-0028">Amino-acid biosynthesis</keyword>
<feature type="binding site" evidence="9">
    <location>
        <position position="225"/>
    </location>
    <ligand>
        <name>Mg(2+)</name>
        <dbReference type="ChEBI" id="CHEBI:18420"/>
        <label>2</label>
    </ligand>
</feature>
<keyword evidence="6 9" id="KW-0057">Aromatic amino acid biosynthesis</keyword>
<protein>
    <recommendedName>
        <fullName evidence="9">Anthranilate phosphoribosyltransferase</fullName>
        <ecNumber evidence="9">2.4.2.18</ecNumber>
    </recommendedName>
</protein>
<dbReference type="EC" id="2.4.2.18" evidence="9"/>
<dbReference type="GO" id="GO:0000162">
    <property type="term" value="P:L-tryptophan biosynthetic process"/>
    <property type="evidence" value="ECO:0007669"/>
    <property type="project" value="UniProtKB-UniRule"/>
</dbReference>
<comment type="similarity">
    <text evidence="8">In the C-terminal section; belongs to the anthranilate phosphoribosyltransferase family.</text>
</comment>
<comment type="subunit">
    <text evidence="9">Homodimer.</text>
</comment>
<comment type="cofactor">
    <cofactor evidence="9">
        <name>Mg(2+)</name>
        <dbReference type="ChEBI" id="CHEBI:18420"/>
    </cofactor>
    <text evidence="9">Binds 2 magnesium ions per monomer.</text>
</comment>
<dbReference type="SUPFAM" id="SSF47648">
    <property type="entry name" value="Nucleoside phosphorylase/phosphoribosyltransferase N-terminal domain"/>
    <property type="match status" value="1"/>
</dbReference>
<dbReference type="GO" id="GO:0004048">
    <property type="term" value="F:anthranilate phosphoribosyltransferase activity"/>
    <property type="evidence" value="ECO:0007669"/>
    <property type="project" value="UniProtKB-UniRule"/>
</dbReference>
<dbReference type="HAMAP" id="MF_00211">
    <property type="entry name" value="TrpD"/>
    <property type="match status" value="1"/>
</dbReference>
<dbReference type="STRING" id="1802579.A2310_00100"/>
<keyword evidence="4 9" id="KW-0808">Transferase</keyword>
<name>A0A1F4SX90_UNCSA</name>
<feature type="binding site" evidence="9">
    <location>
        <position position="80"/>
    </location>
    <ligand>
        <name>5-phospho-alpha-D-ribose 1-diphosphate</name>
        <dbReference type="ChEBI" id="CHEBI:58017"/>
    </ligand>
</feature>
<evidence type="ECO:0000259" key="11">
    <source>
        <dbReference type="Pfam" id="PF02885"/>
    </source>
</evidence>
<feature type="binding site" evidence="9">
    <location>
        <position position="226"/>
    </location>
    <ligand>
        <name>Mg(2+)</name>
        <dbReference type="ChEBI" id="CHEBI:18420"/>
        <label>2</label>
    </ligand>
</feature>
<dbReference type="GO" id="GO:0005829">
    <property type="term" value="C:cytosol"/>
    <property type="evidence" value="ECO:0007669"/>
    <property type="project" value="TreeGrafter"/>
</dbReference>
<proteinExistence type="inferred from homology"/>
<dbReference type="AlphaFoldDB" id="A0A1F4SX90"/>
<dbReference type="Proteomes" id="UP000178417">
    <property type="component" value="Unassembled WGS sequence"/>
</dbReference>
<keyword evidence="3 9" id="KW-0328">Glycosyltransferase</keyword>
<dbReference type="PANTHER" id="PTHR43285">
    <property type="entry name" value="ANTHRANILATE PHOSPHORIBOSYLTRANSFERASE"/>
    <property type="match status" value="1"/>
</dbReference>
<dbReference type="InterPro" id="IPR036320">
    <property type="entry name" value="Glycosyl_Trfase_fam3_N_dom_sf"/>
</dbReference>